<dbReference type="Proteomes" id="UP000002484">
    <property type="component" value="Chromosome"/>
</dbReference>
<dbReference type="EMBL" id="CP002299">
    <property type="protein sequence ID" value="ADP83712.1"/>
    <property type="molecule type" value="Genomic_DNA"/>
</dbReference>
<dbReference type="STRING" id="298654.FraEuI1c_5728"/>
<accession>E3IVR0</accession>
<name>E3IVR0_PSEI1</name>
<evidence type="ECO:0000313" key="7">
    <source>
        <dbReference type="EMBL" id="ADP83712.1"/>
    </source>
</evidence>
<reference evidence="7 8" key="1">
    <citation type="submission" date="2010-10" db="EMBL/GenBank/DDBJ databases">
        <title>Complete sequence of Frankia sp. EuI1c.</title>
        <authorList>
            <consortium name="US DOE Joint Genome Institute"/>
            <person name="Lucas S."/>
            <person name="Copeland A."/>
            <person name="Lapidus A."/>
            <person name="Cheng J.-F."/>
            <person name="Bruce D."/>
            <person name="Goodwin L."/>
            <person name="Pitluck S."/>
            <person name="Chertkov O."/>
            <person name="Detter J.C."/>
            <person name="Han C."/>
            <person name="Tapia R."/>
            <person name="Land M."/>
            <person name="Hauser L."/>
            <person name="Jeffries C."/>
            <person name="Kyrpides N."/>
            <person name="Ivanova N."/>
            <person name="Mikhailova N."/>
            <person name="Beauchemin N."/>
            <person name="Sen A."/>
            <person name="Sur S.A."/>
            <person name="Gtari M."/>
            <person name="Wall L."/>
            <person name="Tisa L."/>
            <person name="Woyke T."/>
        </authorList>
    </citation>
    <scope>NUCLEOTIDE SEQUENCE [LARGE SCALE GENOMIC DNA]</scope>
    <source>
        <strain evidence="8">DSM 45817 / CECT 9037 / EuI1c</strain>
    </source>
</reference>
<dbReference type="GO" id="GO:0005525">
    <property type="term" value="F:GTP binding"/>
    <property type="evidence" value="ECO:0007669"/>
    <property type="project" value="UniProtKB-KW"/>
</dbReference>
<dbReference type="KEGG" id="fri:FraEuI1c_5728"/>
<dbReference type="Gene3D" id="3.40.50.300">
    <property type="entry name" value="P-loop containing nucleotide triphosphate hydrolases"/>
    <property type="match status" value="1"/>
</dbReference>
<keyword evidence="2" id="KW-0547">Nucleotide-binding</keyword>
<dbReference type="eggNOG" id="COG0699">
    <property type="taxonomic scope" value="Bacteria"/>
</dbReference>
<dbReference type="GO" id="GO:0016020">
    <property type="term" value="C:membrane"/>
    <property type="evidence" value="ECO:0007669"/>
    <property type="project" value="UniProtKB-SubCell"/>
</dbReference>
<dbReference type="OrthoDB" id="4379468at2"/>
<protein>
    <submittedName>
        <fullName evidence="7">GTP-binding protein HSR1-related protein</fullName>
    </submittedName>
</protein>
<dbReference type="InterPro" id="IPR006073">
    <property type="entry name" value="GTP-bd"/>
</dbReference>
<organism evidence="7 8">
    <name type="scientific">Pseudofrankia inefficax (strain DSM 45817 / CECT 9037 / DDB 130130 / EuI1c)</name>
    <name type="common">Frankia inefficax</name>
    <dbReference type="NCBI Taxonomy" id="298654"/>
    <lineage>
        <taxon>Bacteria</taxon>
        <taxon>Bacillati</taxon>
        <taxon>Actinomycetota</taxon>
        <taxon>Actinomycetes</taxon>
        <taxon>Frankiales</taxon>
        <taxon>Frankiaceae</taxon>
        <taxon>Pseudofrankia</taxon>
    </lineage>
</organism>
<evidence type="ECO:0000256" key="5">
    <source>
        <dbReference type="ARBA" id="ARBA00023136"/>
    </source>
</evidence>
<evidence type="ECO:0000256" key="2">
    <source>
        <dbReference type="ARBA" id="ARBA00022741"/>
    </source>
</evidence>
<dbReference type="InterPro" id="IPR027094">
    <property type="entry name" value="Mitofusin_fam"/>
</dbReference>
<dbReference type="RefSeq" id="WP_013426830.1">
    <property type="nucleotide sequence ID" value="NC_014666.1"/>
</dbReference>
<dbReference type="SUPFAM" id="SSF52540">
    <property type="entry name" value="P-loop containing nucleoside triphosphate hydrolases"/>
    <property type="match status" value="1"/>
</dbReference>
<keyword evidence="5" id="KW-0472">Membrane</keyword>
<dbReference type="InParanoid" id="E3IVR0"/>
<evidence type="ECO:0000256" key="4">
    <source>
        <dbReference type="ARBA" id="ARBA00023134"/>
    </source>
</evidence>
<dbReference type="InterPro" id="IPR027417">
    <property type="entry name" value="P-loop_NTPase"/>
</dbReference>
<evidence type="ECO:0000256" key="1">
    <source>
        <dbReference type="ARBA" id="ARBA00004370"/>
    </source>
</evidence>
<evidence type="ECO:0000313" key="8">
    <source>
        <dbReference type="Proteomes" id="UP000002484"/>
    </source>
</evidence>
<comment type="subcellular location">
    <subcellularLocation>
        <location evidence="1">Membrane</location>
    </subcellularLocation>
</comment>
<evidence type="ECO:0000259" key="6">
    <source>
        <dbReference type="Pfam" id="PF01926"/>
    </source>
</evidence>
<proteinExistence type="predicted"/>
<dbReference type="Pfam" id="PF01926">
    <property type="entry name" value="MMR_HSR1"/>
    <property type="match status" value="1"/>
</dbReference>
<dbReference type="PANTHER" id="PTHR10465">
    <property type="entry name" value="TRANSMEMBRANE GTPASE FZO1"/>
    <property type="match status" value="1"/>
</dbReference>
<dbReference type="GO" id="GO:0003924">
    <property type="term" value="F:GTPase activity"/>
    <property type="evidence" value="ECO:0007669"/>
    <property type="project" value="InterPro"/>
</dbReference>
<dbReference type="PANTHER" id="PTHR10465:SF0">
    <property type="entry name" value="SARCALUMENIN"/>
    <property type="match status" value="1"/>
</dbReference>
<evidence type="ECO:0000256" key="3">
    <source>
        <dbReference type="ARBA" id="ARBA00022801"/>
    </source>
</evidence>
<gene>
    <name evidence="7" type="ordered locus">FraEuI1c_5728</name>
</gene>
<keyword evidence="3" id="KW-0378">Hydrolase</keyword>
<keyword evidence="4" id="KW-0342">GTP-binding</keyword>
<feature type="domain" description="G" evidence="6">
    <location>
        <begin position="43"/>
        <end position="171"/>
    </location>
</feature>
<dbReference type="HOGENOM" id="CLU_031445_2_0_11"/>
<keyword evidence="8" id="KW-1185">Reference proteome</keyword>
<sequence length="483" mass="51608">MRTPLCDQTLVLCAEAAERLAPGPARDAVTAVAERLRERTLRLAVGGRVNAGKSTLVNALLGQRLAATDATECTMVVTWFRHHHQNRIVVTPHAGEPFMLPPARGGGAPADLRLPREQIRTVTVEVANQALAARHILIDTPGLDSLTGLDEGSLAALADADALLYVTPHPGERDAEAIEGLRGTALGANLTAANVLGVLSRVDQLGDGRDDVWEQARRVAGRYAADLRGLVGDVVPVIGLLAQTAGGDEFTEADTRLLHQLAAADADDLDDALYSHADFLDWDTGPLRADDRVRLLRLLGTYGLRTCATLLAEGIAGTPRLLAALEERSGIVELRAQVERRFIVGADRLRATRALGDLETASWLGDDADARLVLAGLRSEIDRLRRDPVLRQAELAGALRELAAGRLRVDDATATALVAFATGTTTAARLGLPDGATPAQIAEAAGAWVRRWRELEASPSRLVVRYARAARELAEALYFETTG</sequence>
<dbReference type="AlphaFoldDB" id="E3IVR0"/>